<protein>
    <recommendedName>
        <fullName evidence="1">MaoC-like domain-containing protein</fullName>
    </recommendedName>
</protein>
<evidence type="ECO:0000313" key="2">
    <source>
        <dbReference type="EMBL" id="TFW20795.1"/>
    </source>
</evidence>
<dbReference type="AlphaFoldDB" id="A0A4Y9SIW1"/>
<dbReference type="InterPro" id="IPR029069">
    <property type="entry name" value="HotDog_dom_sf"/>
</dbReference>
<reference evidence="2 3" key="1">
    <citation type="submission" date="2019-03" db="EMBL/GenBank/DDBJ databases">
        <title>Draft Genome Sequence of Massilia arenosa sp. nov., a Novel Massilia Species Isolated from a Sandy-loam Maize Soil.</title>
        <authorList>
            <person name="Raths R."/>
            <person name="Peta V."/>
            <person name="Bucking H."/>
        </authorList>
    </citation>
    <scope>NUCLEOTIDE SEQUENCE [LARGE SCALE GENOMIC DNA]</scope>
    <source>
        <strain evidence="2 3">MC02</strain>
    </source>
</reference>
<dbReference type="GO" id="GO:0004312">
    <property type="term" value="F:fatty acid synthase activity"/>
    <property type="evidence" value="ECO:0007669"/>
    <property type="project" value="InterPro"/>
</dbReference>
<gene>
    <name evidence="2" type="ORF">E4L96_09840</name>
</gene>
<proteinExistence type="predicted"/>
<dbReference type="EMBL" id="SPVF01000128">
    <property type="protein sequence ID" value="TFW20795.1"/>
    <property type="molecule type" value="Genomic_DNA"/>
</dbReference>
<sequence>MTASTPALPVLNLATLIAVAFKKTMPAAADGASFESRYELAAVDATSIDRYAEHLGFIHGALPVTWYYLPVQRAHLATLLAQPVSFRLAGIIHTENEIVEHARPQLGRPLLLATQVRVEPPTASGAIYCTLRTDGEQDGTPVFTCTSRYLVKRGQRSGAHAPREPIALDGPELANWELTPASGRRYAAVSSDWNPIHLSGWTARLMGLPAPIIHGMHSVGKACAELERASGQRVTRIAARFLALVPLGVHASLHADLDSGTWTIAANGRCAVAGTFGSRVVPAH</sequence>
<dbReference type="OrthoDB" id="9774179at2"/>
<evidence type="ECO:0000313" key="3">
    <source>
        <dbReference type="Proteomes" id="UP000298438"/>
    </source>
</evidence>
<dbReference type="PRINTS" id="PR01483">
    <property type="entry name" value="FASYNTHASE"/>
</dbReference>
<dbReference type="PANTHER" id="PTHR43841:SF3">
    <property type="entry name" value="(3R)-HYDROXYACYL-ACP DEHYDRATASE SUBUNIT HADB"/>
    <property type="match status" value="1"/>
</dbReference>
<dbReference type="SUPFAM" id="SSF54637">
    <property type="entry name" value="Thioesterase/thiol ester dehydrase-isomerase"/>
    <property type="match status" value="1"/>
</dbReference>
<dbReference type="InterPro" id="IPR002539">
    <property type="entry name" value="MaoC-like_dom"/>
</dbReference>
<dbReference type="Gene3D" id="3.10.129.10">
    <property type="entry name" value="Hotdog Thioesterase"/>
    <property type="match status" value="1"/>
</dbReference>
<feature type="domain" description="MaoC-like" evidence="1">
    <location>
        <begin position="177"/>
        <end position="249"/>
    </location>
</feature>
<name>A0A4Y9SIW1_9BURK</name>
<dbReference type="PANTHER" id="PTHR43841">
    <property type="entry name" value="3-HYDROXYACYL-THIOESTER DEHYDRATASE HTDX-RELATED"/>
    <property type="match status" value="1"/>
</dbReference>
<dbReference type="GO" id="GO:0005835">
    <property type="term" value="C:fatty acid synthase complex"/>
    <property type="evidence" value="ECO:0007669"/>
    <property type="project" value="InterPro"/>
</dbReference>
<dbReference type="Pfam" id="PF01575">
    <property type="entry name" value="MaoC_dehydratas"/>
    <property type="match status" value="1"/>
</dbReference>
<accession>A0A4Y9SIW1</accession>
<evidence type="ECO:0000259" key="1">
    <source>
        <dbReference type="Pfam" id="PF01575"/>
    </source>
</evidence>
<dbReference type="RefSeq" id="WP_135207039.1">
    <property type="nucleotide sequence ID" value="NZ_SPVF01000128.1"/>
</dbReference>
<dbReference type="Proteomes" id="UP000298438">
    <property type="component" value="Unassembled WGS sequence"/>
</dbReference>
<dbReference type="InterPro" id="IPR003965">
    <property type="entry name" value="Fatty_acid_synthase"/>
</dbReference>
<comment type="caution">
    <text evidence="2">The sequence shown here is derived from an EMBL/GenBank/DDBJ whole genome shotgun (WGS) entry which is preliminary data.</text>
</comment>
<organism evidence="2 3">
    <name type="scientific">Zemynaea arenosa</name>
    <dbReference type="NCBI Taxonomy" id="2561931"/>
    <lineage>
        <taxon>Bacteria</taxon>
        <taxon>Pseudomonadati</taxon>
        <taxon>Pseudomonadota</taxon>
        <taxon>Betaproteobacteria</taxon>
        <taxon>Burkholderiales</taxon>
        <taxon>Oxalobacteraceae</taxon>
        <taxon>Telluria group</taxon>
        <taxon>Zemynaea</taxon>
    </lineage>
</organism>
<dbReference type="GO" id="GO:0006633">
    <property type="term" value="P:fatty acid biosynthetic process"/>
    <property type="evidence" value="ECO:0007669"/>
    <property type="project" value="InterPro"/>
</dbReference>
<keyword evidence="3" id="KW-1185">Reference proteome</keyword>